<dbReference type="EMBL" id="JACGWJ010000014">
    <property type="protein sequence ID" value="KAL0373545.1"/>
    <property type="molecule type" value="Genomic_DNA"/>
</dbReference>
<sequence length="87" mass="10149">MMRNAFPTACNLRQRQVPNVEVGPTCRWKEEDARHMMVLCDVARQVWVMANTLWSVVGVGRVMGEWFQWLFKEQEHFALGAIIAWAL</sequence>
<comment type="caution">
    <text evidence="2">The sequence shown here is derived from an EMBL/GenBank/DDBJ whole genome shotgun (WGS) entry which is preliminary data.</text>
</comment>
<evidence type="ECO:0000313" key="2">
    <source>
        <dbReference type="EMBL" id="KAL0373545.1"/>
    </source>
</evidence>
<evidence type="ECO:0000259" key="1">
    <source>
        <dbReference type="Pfam" id="PF13966"/>
    </source>
</evidence>
<feature type="domain" description="Reverse transcriptase zinc-binding" evidence="1">
    <location>
        <begin position="1"/>
        <end position="47"/>
    </location>
</feature>
<proteinExistence type="predicted"/>
<name>A0AAW2R051_SESRA</name>
<accession>A0AAW2R051</accession>
<reference evidence="2" key="2">
    <citation type="journal article" date="2024" name="Plant">
        <title>Genomic evolution and insights into agronomic trait innovations of Sesamum species.</title>
        <authorList>
            <person name="Miao H."/>
            <person name="Wang L."/>
            <person name="Qu L."/>
            <person name="Liu H."/>
            <person name="Sun Y."/>
            <person name="Le M."/>
            <person name="Wang Q."/>
            <person name="Wei S."/>
            <person name="Zheng Y."/>
            <person name="Lin W."/>
            <person name="Duan Y."/>
            <person name="Cao H."/>
            <person name="Xiong S."/>
            <person name="Wang X."/>
            <person name="Wei L."/>
            <person name="Li C."/>
            <person name="Ma Q."/>
            <person name="Ju M."/>
            <person name="Zhao R."/>
            <person name="Li G."/>
            <person name="Mu C."/>
            <person name="Tian Q."/>
            <person name="Mei H."/>
            <person name="Zhang T."/>
            <person name="Gao T."/>
            <person name="Zhang H."/>
        </authorList>
    </citation>
    <scope>NUCLEOTIDE SEQUENCE</scope>
    <source>
        <strain evidence="2">G02</strain>
    </source>
</reference>
<dbReference type="InterPro" id="IPR026960">
    <property type="entry name" value="RVT-Znf"/>
</dbReference>
<dbReference type="Pfam" id="PF13966">
    <property type="entry name" value="zf-RVT"/>
    <property type="match status" value="1"/>
</dbReference>
<gene>
    <name evidence="2" type="ORF">Sradi_3270200</name>
</gene>
<reference evidence="2" key="1">
    <citation type="submission" date="2020-06" db="EMBL/GenBank/DDBJ databases">
        <authorList>
            <person name="Li T."/>
            <person name="Hu X."/>
            <person name="Zhang T."/>
            <person name="Song X."/>
            <person name="Zhang H."/>
            <person name="Dai N."/>
            <person name="Sheng W."/>
            <person name="Hou X."/>
            <person name="Wei L."/>
        </authorList>
    </citation>
    <scope>NUCLEOTIDE SEQUENCE</scope>
    <source>
        <strain evidence="2">G02</strain>
        <tissue evidence="2">Leaf</tissue>
    </source>
</reference>
<protein>
    <recommendedName>
        <fullName evidence="1">Reverse transcriptase zinc-binding domain-containing protein</fullName>
    </recommendedName>
</protein>
<dbReference type="AlphaFoldDB" id="A0AAW2R051"/>
<organism evidence="2">
    <name type="scientific">Sesamum radiatum</name>
    <name type="common">Black benniseed</name>
    <dbReference type="NCBI Taxonomy" id="300843"/>
    <lineage>
        <taxon>Eukaryota</taxon>
        <taxon>Viridiplantae</taxon>
        <taxon>Streptophyta</taxon>
        <taxon>Embryophyta</taxon>
        <taxon>Tracheophyta</taxon>
        <taxon>Spermatophyta</taxon>
        <taxon>Magnoliopsida</taxon>
        <taxon>eudicotyledons</taxon>
        <taxon>Gunneridae</taxon>
        <taxon>Pentapetalae</taxon>
        <taxon>asterids</taxon>
        <taxon>lamiids</taxon>
        <taxon>Lamiales</taxon>
        <taxon>Pedaliaceae</taxon>
        <taxon>Sesamum</taxon>
    </lineage>
</organism>